<dbReference type="AlphaFoldDB" id="C5CJR9"/>
<name>C5CJR9_VARPS</name>
<proteinExistence type="predicted"/>
<organism evidence="2">
    <name type="scientific">Variovorax paradoxus (strain S110)</name>
    <dbReference type="NCBI Taxonomy" id="543728"/>
    <lineage>
        <taxon>Bacteria</taxon>
        <taxon>Pseudomonadati</taxon>
        <taxon>Pseudomonadota</taxon>
        <taxon>Betaproteobacteria</taxon>
        <taxon>Burkholderiales</taxon>
        <taxon>Comamonadaceae</taxon>
        <taxon>Variovorax</taxon>
    </lineage>
</organism>
<protein>
    <submittedName>
        <fullName evidence="2">Uncharacterized protein</fullName>
    </submittedName>
</protein>
<dbReference type="EMBL" id="CP001635">
    <property type="protein sequence ID" value="ACS19122.1"/>
    <property type="molecule type" value="Genomic_DNA"/>
</dbReference>
<dbReference type="HOGENOM" id="CLU_2670059_0_0_4"/>
<feature type="compositionally biased region" description="Basic residues" evidence="1">
    <location>
        <begin position="24"/>
        <end position="34"/>
    </location>
</feature>
<reference evidence="2" key="1">
    <citation type="submission" date="2009-06" db="EMBL/GenBank/DDBJ databases">
        <title>Complete sequence of chromosome 1 of Variovorax paradoxus S110.</title>
        <authorList>
            <consortium name="US DOE Joint Genome Institute"/>
            <person name="Lucas S."/>
            <person name="Copeland A."/>
            <person name="Lapidus A."/>
            <person name="Glavina del Rio T."/>
            <person name="Tice H."/>
            <person name="Bruce D."/>
            <person name="Goodwin L."/>
            <person name="Pitluck S."/>
            <person name="Chertkov O."/>
            <person name="Brettin T."/>
            <person name="Detter J.C."/>
            <person name="Han C."/>
            <person name="Larimer F."/>
            <person name="Land M."/>
            <person name="Hauser L."/>
            <person name="Kyrpides N."/>
            <person name="Ovchinnikova G."/>
            <person name="Orwin P."/>
            <person name="Leadbetter J.R."/>
            <person name="Spain J.C."/>
            <person name="Han J.I."/>
        </authorList>
    </citation>
    <scope>NUCLEOTIDE SEQUENCE</scope>
    <source>
        <strain evidence="2">S110</strain>
    </source>
</reference>
<feature type="region of interest" description="Disordered" evidence="1">
    <location>
        <begin position="23"/>
        <end position="55"/>
    </location>
</feature>
<evidence type="ECO:0000256" key="1">
    <source>
        <dbReference type="SAM" id="MobiDB-lite"/>
    </source>
</evidence>
<gene>
    <name evidence="2" type="ordered locus">Vapar_2496</name>
</gene>
<dbReference type="KEGG" id="vap:Vapar_2496"/>
<evidence type="ECO:0000313" key="2">
    <source>
        <dbReference type="EMBL" id="ACS19122.1"/>
    </source>
</evidence>
<dbReference type="STRING" id="543728.Vapar_2496"/>
<sequence>MKRDFPQGTPLEVQLLSVAAMHTPGRKHQKRKGVKASERTRANARGSAAEKHRKSALFHAQVRAYWLGQRETYPG</sequence>
<accession>C5CJR9</accession>